<keyword evidence="8" id="KW-1185">Reference proteome</keyword>
<dbReference type="GO" id="GO:0022625">
    <property type="term" value="C:cytosolic large ribosomal subunit"/>
    <property type="evidence" value="ECO:0007669"/>
    <property type="project" value="TreeGrafter"/>
</dbReference>
<dbReference type="FunFam" id="4.10.410.60:FF:000001">
    <property type="entry name" value="50S ribosomal protein L35"/>
    <property type="match status" value="1"/>
</dbReference>
<comment type="similarity">
    <text evidence="1 5 6">Belongs to the bacterial ribosomal protein bL35 family.</text>
</comment>
<dbReference type="Proteomes" id="UP000032633">
    <property type="component" value="Chromosome"/>
</dbReference>
<dbReference type="InterPro" id="IPR001706">
    <property type="entry name" value="Ribosomal_bL35"/>
</dbReference>
<dbReference type="PRINTS" id="PR00064">
    <property type="entry name" value="RIBOSOMALL35"/>
</dbReference>
<dbReference type="GO" id="GO:0006412">
    <property type="term" value="P:translation"/>
    <property type="evidence" value="ECO:0007669"/>
    <property type="project" value="UniProtKB-UniRule"/>
</dbReference>
<organism evidence="7 8">
    <name type="scientific">Paenibacillus beijingensis</name>
    <dbReference type="NCBI Taxonomy" id="1126833"/>
    <lineage>
        <taxon>Bacteria</taxon>
        <taxon>Bacillati</taxon>
        <taxon>Bacillota</taxon>
        <taxon>Bacilli</taxon>
        <taxon>Bacillales</taxon>
        <taxon>Paenibacillaceae</taxon>
        <taxon>Paenibacillus</taxon>
    </lineage>
</organism>
<reference evidence="7 8" key="1">
    <citation type="journal article" date="2015" name="J. Biotechnol.">
        <title>Complete genome sequence of Paenibacillus beijingensis 7188(T) (=DSM 24997(T)), a novel rhizobacterium from jujube garden soil.</title>
        <authorList>
            <person name="Kwak Y."/>
            <person name="Shin J.H."/>
        </authorList>
    </citation>
    <scope>NUCLEOTIDE SEQUENCE [LARGE SCALE GENOMIC DNA]</scope>
    <source>
        <strain evidence="7 8">DSM 24997</strain>
    </source>
</reference>
<evidence type="ECO:0000256" key="3">
    <source>
        <dbReference type="ARBA" id="ARBA00023274"/>
    </source>
</evidence>
<dbReference type="PATRIC" id="fig|1126833.4.peg.536"/>
<evidence type="ECO:0000256" key="2">
    <source>
        <dbReference type="ARBA" id="ARBA00022980"/>
    </source>
</evidence>
<dbReference type="KEGG" id="pbj:VN24_02425"/>
<dbReference type="OrthoDB" id="47476at2"/>
<dbReference type="GO" id="GO:0003735">
    <property type="term" value="F:structural constituent of ribosome"/>
    <property type="evidence" value="ECO:0007669"/>
    <property type="project" value="InterPro"/>
</dbReference>
<dbReference type="AlphaFoldDB" id="A0A0D5NEP1"/>
<dbReference type="RefSeq" id="WP_045669131.1">
    <property type="nucleotide sequence ID" value="NZ_CP011058.1"/>
</dbReference>
<keyword evidence="2 5" id="KW-0689">Ribosomal protein</keyword>
<keyword evidence="3 5" id="KW-0687">Ribonucleoprotein</keyword>
<sequence>MPKMKTHSSLKDRFKITGTGKVKRYKAYRNHLLSGKSNRQKRVLATQPNMAAGDVRRLAQGLAQLKK</sequence>
<dbReference type="PANTHER" id="PTHR33343:SF1">
    <property type="entry name" value="LARGE RIBOSOMAL SUBUNIT PROTEIN BL35M"/>
    <property type="match status" value="1"/>
</dbReference>
<dbReference type="Pfam" id="PF01632">
    <property type="entry name" value="Ribosomal_L35p"/>
    <property type="match status" value="1"/>
</dbReference>
<dbReference type="SUPFAM" id="SSF143034">
    <property type="entry name" value="L35p-like"/>
    <property type="match status" value="1"/>
</dbReference>
<dbReference type="InterPro" id="IPR037229">
    <property type="entry name" value="Ribosomal_bL35_sf"/>
</dbReference>
<evidence type="ECO:0000313" key="7">
    <source>
        <dbReference type="EMBL" id="AJY73696.1"/>
    </source>
</evidence>
<reference evidence="8" key="2">
    <citation type="submission" date="2015-03" db="EMBL/GenBank/DDBJ databases">
        <title>Genome sequence of Paenibacillus beijingensis strain DSM 24997T.</title>
        <authorList>
            <person name="Kwak Y."/>
            <person name="Shin J.-H."/>
        </authorList>
    </citation>
    <scope>NUCLEOTIDE SEQUENCE [LARGE SCALE GENOMIC DNA]</scope>
    <source>
        <strain evidence="8">DSM 24997</strain>
    </source>
</reference>
<dbReference type="EMBL" id="CP011058">
    <property type="protein sequence ID" value="AJY73696.1"/>
    <property type="molecule type" value="Genomic_DNA"/>
</dbReference>
<proteinExistence type="inferred from homology"/>
<gene>
    <name evidence="5" type="primary">rpmI</name>
    <name evidence="7" type="ORF">VN24_02425</name>
</gene>
<protein>
    <recommendedName>
        <fullName evidence="4 5">Large ribosomal subunit protein bL35</fullName>
    </recommendedName>
</protein>
<dbReference type="PANTHER" id="PTHR33343">
    <property type="entry name" value="54S RIBOSOMAL PROTEIN BL35M"/>
    <property type="match status" value="1"/>
</dbReference>
<dbReference type="NCBIfam" id="TIGR00001">
    <property type="entry name" value="rpmI_bact"/>
    <property type="match status" value="1"/>
</dbReference>
<dbReference type="Gene3D" id="4.10.410.60">
    <property type="match status" value="1"/>
</dbReference>
<dbReference type="HOGENOM" id="CLU_169643_3_1_9"/>
<evidence type="ECO:0000256" key="6">
    <source>
        <dbReference type="RuleBase" id="RU000568"/>
    </source>
</evidence>
<name>A0A0D5NEP1_9BACL</name>
<evidence type="ECO:0000313" key="8">
    <source>
        <dbReference type="Proteomes" id="UP000032633"/>
    </source>
</evidence>
<evidence type="ECO:0000256" key="1">
    <source>
        <dbReference type="ARBA" id="ARBA00006598"/>
    </source>
</evidence>
<dbReference type="HAMAP" id="MF_00514">
    <property type="entry name" value="Ribosomal_bL35"/>
    <property type="match status" value="1"/>
</dbReference>
<dbReference type="InterPro" id="IPR021137">
    <property type="entry name" value="Ribosomal_bL35-like"/>
</dbReference>
<dbReference type="STRING" id="1126833.VN24_02425"/>
<evidence type="ECO:0000256" key="5">
    <source>
        <dbReference type="HAMAP-Rule" id="MF_00514"/>
    </source>
</evidence>
<evidence type="ECO:0000256" key="4">
    <source>
        <dbReference type="ARBA" id="ARBA00071664"/>
    </source>
</evidence>
<accession>A0A0D5NEP1</accession>